<evidence type="ECO:0000259" key="9">
    <source>
        <dbReference type="Pfam" id="PF00108"/>
    </source>
</evidence>
<feature type="active site" description="Proton acceptor" evidence="6">
    <location>
        <position position="361"/>
    </location>
</feature>
<dbReference type="Pfam" id="PF00108">
    <property type="entry name" value="Thiolase_N"/>
    <property type="match status" value="1"/>
</dbReference>
<dbReference type="Proteomes" id="UP000244338">
    <property type="component" value="Unassembled WGS sequence"/>
</dbReference>
<name>A0A2R6Y431_9BACL</name>
<dbReference type="PROSITE" id="PS00099">
    <property type="entry name" value="THIOLASE_3"/>
    <property type="match status" value="1"/>
</dbReference>
<dbReference type="NCBIfam" id="NF006086">
    <property type="entry name" value="PRK08235.1"/>
    <property type="match status" value="1"/>
</dbReference>
<dbReference type="Gene3D" id="3.40.47.10">
    <property type="match status" value="2"/>
</dbReference>
<feature type="active site" description="Proton acceptor" evidence="6">
    <location>
        <position position="391"/>
    </location>
</feature>
<proteinExistence type="inferred from homology"/>
<keyword evidence="4 7" id="KW-0012">Acyltransferase</keyword>
<evidence type="ECO:0000256" key="8">
    <source>
        <dbReference type="SAM" id="MobiDB-lite"/>
    </source>
</evidence>
<dbReference type="InterPro" id="IPR020615">
    <property type="entry name" value="Thiolase_acyl_enz_int_AS"/>
</dbReference>
<dbReference type="NCBIfam" id="TIGR01930">
    <property type="entry name" value="AcCoA-C-Actrans"/>
    <property type="match status" value="1"/>
</dbReference>
<dbReference type="GO" id="GO:0003985">
    <property type="term" value="F:acetyl-CoA C-acetyltransferase activity"/>
    <property type="evidence" value="ECO:0007669"/>
    <property type="project" value="UniProtKB-EC"/>
</dbReference>
<evidence type="ECO:0000256" key="4">
    <source>
        <dbReference type="ARBA" id="ARBA00023315"/>
    </source>
</evidence>
<dbReference type="PIRSF" id="PIRSF000429">
    <property type="entry name" value="Ac-CoA_Ac_transf"/>
    <property type="match status" value="1"/>
</dbReference>
<protein>
    <recommendedName>
        <fullName evidence="2">acetyl-CoA C-acetyltransferase</fullName>
        <ecNumber evidence="2">2.3.1.9</ecNumber>
    </recommendedName>
    <alternativeName>
        <fullName evidence="5">Acetoacetyl-CoA thiolase</fullName>
    </alternativeName>
</protein>
<dbReference type="InterPro" id="IPR020613">
    <property type="entry name" value="Thiolase_CS"/>
</dbReference>
<dbReference type="PROSITE" id="PS00737">
    <property type="entry name" value="THIOLASE_2"/>
    <property type="match status" value="1"/>
</dbReference>
<evidence type="ECO:0000256" key="1">
    <source>
        <dbReference type="ARBA" id="ARBA00010982"/>
    </source>
</evidence>
<comment type="caution">
    <text evidence="11">The sequence shown here is derived from an EMBL/GenBank/DDBJ whole genome shotgun (WGS) entry which is preliminary data.</text>
</comment>
<feature type="domain" description="Thiolase C-terminal" evidence="10">
    <location>
        <begin position="280"/>
        <end position="403"/>
    </location>
</feature>
<dbReference type="SUPFAM" id="SSF53901">
    <property type="entry name" value="Thiolase-like"/>
    <property type="match status" value="2"/>
</dbReference>
<evidence type="ECO:0000256" key="2">
    <source>
        <dbReference type="ARBA" id="ARBA00012705"/>
    </source>
</evidence>
<evidence type="ECO:0000256" key="3">
    <source>
        <dbReference type="ARBA" id="ARBA00022679"/>
    </source>
</evidence>
<evidence type="ECO:0000313" key="11">
    <source>
        <dbReference type="EMBL" id="PTQ57434.1"/>
    </source>
</evidence>
<dbReference type="InterPro" id="IPR020610">
    <property type="entry name" value="Thiolase_AS"/>
</dbReference>
<feature type="region of interest" description="Disordered" evidence="8">
    <location>
        <begin position="208"/>
        <end position="228"/>
    </location>
</feature>
<dbReference type="AlphaFoldDB" id="A0A2R6Y431"/>
<dbReference type="Pfam" id="PF02803">
    <property type="entry name" value="Thiolase_C"/>
    <property type="match status" value="1"/>
</dbReference>
<accession>A0A2R6Y431</accession>
<feature type="domain" description="Thiolase N-terminal" evidence="9">
    <location>
        <begin position="3"/>
        <end position="271"/>
    </location>
</feature>
<reference evidence="12" key="1">
    <citation type="journal article" date="2018" name="Sci. Rep.">
        <title>Lignite coal burning seam in the remote Altai Mountains harbors a hydrogen-driven thermophilic microbial community.</title>
        <authorList>
            <person name="Kadnikov V.V."/>
            <person name="Mardanov A.V."/>
            <person name="Ivasenko D.A."/>
            <person name="Antsiferov D.V."/>
            <person name="Beletsky A.V."/>
            <person name="Karnachuk O.V."/>
            <person name="Ravin N.V."/>
        </authorList>
    </citation>
    <scope>NUCLEOTIDE SEQUENCE [LARGE SCALE GENOMIC DNA]</scope>
</reference>
<dbReference type="CDD" id="cd00751">
    <property type="entry name" value="thiolase"/>
    <property type="match status" value="1"/>
</dbReference>
<dbReference type="PANTHER" id="PTHR18919">
    <property type="entry name" value="ACETYL-COA C-ACYLTRANSFERASE"/>
    <property type="match status" value="1"/>
</dbReference>
<organism evidence="11 12">
    <name type="scientific">Candidatus Carbonibacillus altaicus</name>
    <dbReference type="NCBI Taxonomy" id="2163959"/>
    <lineage>
        <taxon>Bacteria</taxon>
        <taxon>Bacillati</taxon>
        <taxon>Bacillota</taxon>
        <taxon>Bacilli</taxon>
        <taxon>Bacillales</taxon>
        <taxon>Candidatus Carbonibacillus</taxon>
    </lineage>
</organism>
<evidence type="ECO:0000256" key="7">
    <source>
        <dbReference type="RuleBase" id="RU003557"/>
    </source>
</evidence>
<sequence>MNIAIVAGKRTPFGKFQGVLKRRSAVELGGLSLQAVLRQAAPEEDQASALKEAIDHVILGTVITAGLGQVPARQAARSAGLPWHTSAETINKVCASGMRAITLGETMIRAGDAELILAGGMENMSRAPHALLDVRDGWRMGDRRAVDLMLNDGLMCPFYDVHMAVHGSRVAKEYGVDRAAQDAFALESHRRAIRAIDAGYFDEEIVPVEDPAGQKGGGPGLVKYDESPRRDTSLKKLAQLPPVFEPDGTITAGNAPGVNDGAAAVLLASEEARERFSLPKLATILGHAMIAEEAPYIATAPARAIQKLLQKTGYTLEDIDLLEINEAFAAVPLVSAKLLGLSSHDIETRLNINGGAVALGHPIGASGARLVLTLAYALIRRGGGLGIAAICSGTGQGDAVLIRVDDR</sequence>
<dbReference type="InterPro" id="IPR020617">
    <property type="entry name" value="Thiolase_C"/>
</dbReference>
<feature type="active site" description="Acyl-thioester intermediate" evidence="6">
    <location>
        <position position="94"/>
    </location>
</feature>
<dbReference type="PROSITE" id="PS00098">
    <property type="entry name" value="THIOLASE_1"/>
    <property type="match status" value="1"/>
</dbReference>
<evidence type="ECO:0000313" key="12">
    <source>
        <dbReference type="Proteomes" id="UP000244338"/>
    </source>
</evidence>
<dbReference type="InterPro" id="IPR020616">
    <property type="entry name" value="Thiolase_N"/>
</dbReference>
<dbReference type="EC" id="2.3.1.9" evidence="2"/>
<dbReference type="InterPro" id="IPR002155">
    <property type="entry name" value="Thiolase"/>
</dbReference>
<dbReference type="PANTHER" id="PTHR18919:SF107">
    <property type="entry name" value="ACETYL-COA ACETYLTRANSFERASE, CYTOSOLIC"/>
    <property type="match status" value="1"/>
</dbReference>
<evidence type="ECO:0000259" key="10">
    <source>
        <dbReference type="Pfam" id="PF02803"/>
    </source>
</evidence>
<evidence type="ECO:0000256" key="6">
    <source>
        <dbReference type="PIRSR" id="PIRSR000429-1"/>
    </source>
</evidence>
<evidence type="ECO:0000256" key="5">
    <source>
        <dbReference type="ARBA" id="ARBA00030755"/>
    </source>
</evidence>
<dbReference type="EMBL" id="PEBX01000007">
    <property type="protein sequence ID" value="PTQ57434.1"/>
    <property type="molecule type" value="Genomic_DNA"/>
</dbReference>
<gene>
    <name evidence="11" type="ORF">BSOLF_1589</name>
</gene>
<comment type="similarity">
    <text evidence="1 7">Belongs to the thiolase-like superfamily. Thiolase family.</text>
</comment>
<dbReference type="InterPro" id="IPR016039">
    <property type="entry name" value="Thiolase-like"/>
</dbReference>
<keyword evidence="3 7" id="KW-0808">Transferase</keyword>